<feature type="transmembrane region" description="Helical" evidence="7">
    <location>
        <begin position="151"/>
        <end position="175"/>
    </location>
</feature>
<comment type="subcellular location">
    <subcellularLocation>
        <location evidence="1">Endomembrane system</location>
        <topology evidence="1">Multi-pass membrane protein</topology>
    </subcellularLocation>
</comment>
<evidence type="ECO:0000256" key="7">
    <source>
        <dbReference type="SAM" id="Phobius"/>
    </source>
</evidence>
<keyword evidence="5" id="KW-0443">Lipid metabolism</keyword>
<dbReference type="GO" id="GO:0006643">
    <property type="term" value="P:membrane lipid metabolic process"/>
    <property type="evidence" value="ECO:0007669"/>
    <property type="project" value="TreeGrafter"/>
</dbReference>
<dbReference type="Proteomes" id="UP000678281">
    <property type="component" value="Unassembled WGS sequence"/>
</dbReference>
<evidence type="ECO:0000256" key="3">
    <source>
        <dbReference type="ARBA" id="ARBA00022989"/>
    </source>
</evidence>
<evidence type="ECO:0000256" key="4">
    <source>
        <dbReference type="ARBA" id="ARBA00023002"/>
    </source>
</evidence>
<protein>
    <submittedName>
        <fullName evidence="9">Sterol desaturase family protein</fullName>
    </submittedName>
</protein>
<dbReference type="Pfam" id="PF04116">
    <property type="entry name" value="FA_hydroxylase"/>
    <property type="match status" value="1"/>
</dbReference>
<dbReference type="PANTHER" id="PTHR21624:SF1">
    <property type="entry name" value="ALKYLGLYCEROL MONOOXYGENASE"/>
    <property type="match status" value="1"/>
</dbReference>
<evidence type="ECO:0000256" key="1">
    <source>
        <dbReference type="ARBA" id="ARBA00004127"/>
    </source>
</evidence>
<dbReference type="GO" id="GO:0008610">
    <property type="term" value="P:lipid biosynthetic process"/>
    <property type="evidence" value="ECO:0007669"/>
    <property type="project" value="InterPro"/>
</dbReference>
<keyword evidence="6 7" id="KW-0472">Membrane</keyword>
<dbReference type="GO" id="GO:0005506">
    <property type="term" value="F:iron ion binding"/>
    <property type="evidence" value="ECO:0007669"/>
    <property type="project" value="InterPro"/>
</dbReference>
<keyword evidence="10" id="KW-1185">Reference proteome</keyword>
<dbReference type="EMBL" id="JAGXTP010000002">
    <property type="protein sequence ID" value="MBS3850006.1"/>
    <property type="molecule type" value="Genomic_DNA"/>
</dbReference>
<keyword evidence="4" id="KW-0560">Oxidoreductase</keyword>
<feature type="domain" description="Fatty acid hydroxylase" evidence="8">
    <location>
        <begin position="98"/>
        <end position="234"/>
    </location>
</feature>
<dbReference type="InterPro" id="IPR006694">
    <property type="entry name" value="Fatty_acid_hydroxylase"/>
</dbReference>
<accession>A0A942EHD4</accession>
<sequence>MPDNGLFLPEPVIRFGSFLLIFGTLAIIELLHPRLERPEMQAALKTRRWLTNVGMLILSSVVLRIIFPAAAVGSALWAENQGIGLFNQFGVPVWVAALVSIIVLDFAVWLEHLLSHKIPLLWRIHRMHHADTGFDLTTALRFHPLEIVISMFWKVGIVLALGAPAWSVLVFEVILNGTAMFNHANIALPKPIDRLVRLVLVTPDMHRVHHSTIRQETDSNYGFSLSIWDRLFATYTDQPAKGHLDMDIGLAAYRDQQQPSGLKWSLLLPFRKN</sequence>
<evidence type="ECO:0000313" key="9">
    <source>
        <dbReference type="EMBL" id="MBS3850006.1"/>
    </source>
</evidence>
<evidence type="ECO:0000256" key="2">
    <source>
        <dbReference type="ARBA" id="ARBA00022692"/>
    </source>
</evidence>
<dbReference type="GO" id="GO:0012505">
    <property type="term" value="C:endomembrane system"/>
    <property type="evidence" value="ECO:0007669"/>
    <property type="project" value="UniProtKB-SubCell"/>
</dbReference>
<name>A0A942EHD4_9HYPH</name>
<comment type="caution">
    <text evidence="9">The sequence shown here is derived from an EMBL/GenBank/DDBJ whole genome shotgun (WGS) entry which is preliminary data.</text>
</comment>
<keyword evidence="3 7" id="KW-1133">Transmembrane helix</keyword>
<dbReference type="InterPro" id="IPR051689">
    <property type="entry name" value="Sterol_desaturase/TMEM195"/>
</dbReference>
<evidence type="ECO:0000259" key="8">
    <source>
        <dbReference type="Pfam" id="PF04116"/>
    </source>
</evidence>
<dbReference type="GO" id="GO:0016020">
    <property type="term" value="C:membrane"/>
    <property type="evidence" value="ECO:0007669"/>
    <property type="project" value="GOC"/>
</dbReference>
<evidence type="ECO:0000256" key="6">
    <source>
        <dbReference type="ARBA" id="ARBA00023136"/>
    </source>
</evidence>
<keyword evidence="2 7" id="KW-0812">Transmembrane</keyword>
<dbReference type="PANTHER" id="PTHR21624">
    <property type="entry name" value="STEROL DESATURASE-RELATED PROTEIN"/>
    <property type="match status" value="1"/>
</dbReference>
<dbReference type="GO" id="GO:0050479">
    <property type="term" value="F:glyceryl-ether monooxygenase activity"/>
    <property type="evidence" value="ECO:0007669"/>
    <property type="project" value="TreeGrafter"/>
</dbReference>
<feature type="transmembrane region" description="Helical" evidence="7">
    <location>
        <begin position="53"/>
        <end position="77"/>
    </location>
</feature>
<evidence type="ECO:0000256" key="5">
    <source>
        <dbReference type="ARBA" id="ARBA00023098"/>
    </source>
</evidence>
<proteinExistence type="predicted"/>
<evidence type="ECO:0000313" key="10">
    <source>
        <dbReference type="Proteomes" id="UP000678281"/>
    </source>
</evidence>
<reference evidence="9" key="1">
    <citation type="submission" date="2021-04" db="EMBL/GenBank/DDBJ databases">
        <title>Devosia litorisediminis sp. nov., isolated from a sand dune.</title>
        <authorList>
            <person name="Park S."/>
            <person name="Yoon J.-H."/>
        </authorList>
    </citation>
    <scope>NUCLEOTIDE SEQUENCE</scope>
    <source>
        <strain evidence="9">BSSL-BM10</strain>
    </source>
</reference>
<gene>
    <name evidence="9" type="ORF">KD146_14990</name>
</gene>
<dbReference type="AlphaFoldDB" id="A0A942EHD4"/>
<dbReference type="RefSeq" id="WP_212659620.1">
    <property type="nucleotide sequence ID" value="NZ_JAGXTP010000002.1"/>
</dbReference>
<feature type="transmembrane region" description="Helical" evidence="7">
    <location>
        <begin position="12"/>
        <end position="32"/>
    </location>
</feature>
<organism evidence="9 10">
    <name type="scientific">Devosia litorisediminis</name>
    <dbReference type="NCBI Taxonomy" id="2829817"/>
    <lineage>
        <taxon>Bacteria</taxon>
        <taxon>Pseudomonadati</taxon>
        <taxon>Pseudomonadota</taxon>
        <taxon>Alphaproteobacteria</taxon>
        <taxon>Hyphomicrobiales</taxon>
        <taxon>Devosiaceae</taxon>
        <taxon>Devosia</taxon>
    </lineage>
</organism>
<feature type="transmembrane region" description="Helical" evidence="7">
    <location>
        <begin position="89"/>
        <end position="110"/>
    </location>
</feature>